<protein>
    <submittedName>
        <fullName evidence="2">Uncharacterized protein</fullName>
    </submittedName>
</protein>
<organism evidence="2 3">
    <name type="scientific">Sphagnurus paluster</name>
    <dbReference type="NCBI Taxonomy" id="117069"/>
    <lineage>
        <taxon>Eukaryota</taxon>
        <taxon>Fungi</taxon>
        <taxon>Dikarya</taxon>
        <taxon>Basidiomycota</taxon>
        <taxon>Agaricomycotina</taxon>
        <taxon>Agaricomycetes</taxon>
        <taxon>Agaricomycetidae</taxon>
        <taxon>Agaricales</taxon>
        <taxon>Tricholomatineae</taxon>
        <taxon>Lyophyllaceae</taxon>
        <taxon>Sphagnurus</taxon>
    </lineage>
</organism>
<keyword evidence="3" id="KW-1185">Reference proteome</keyword>
<dbReference type="EMBL" id="JABCKI010007338">
    <property type="protein sequence ID" value="KAG5633641.1"/>
    <property type="molecule type" value="Genomic_DNA"/>
</dbReference>
<accession>A0A9P7K160</accession>
<dbReference type="OrthoDB" id="360653at2759"/>
<name>A0A9P7K160_9AGAR</name>
<reference evidence="2" key="1">
    <citation type="submission" date="2021-02" db="EMBL/GenBank/DDBJ databases">
        <authorList>
            <person name="Nieuwenhuis M."/>
            <person name="Van De Peppel L.J.J."/>
        </authorList>
    </citation>
    <scope>NUCLEOTIDE SEQUENCE</scope>
    <source>
        <strain evidence="2">D49</strain>
    </source>
</reference>
<gene>
    <name evidence="2" type="ORF">H0H81_006327</name>
</gene>
<evidence type="ECO:0000313" key="2">
    <source>
        <dbReference type="EMBL" id="KAG5633641.1"/>
    </source>
</evidence>
<dbReference type="Proteomes" id="UP000717328">
    <property type="component" value="Unassembled WGS sequence"/>
</dbReference>
<comment type="caution">
    <text evidence="2">The sequence shown here is derived from an EMBL/GenBank/DDBJ whole genome shotgun (WGS) entry which is preliminary data.</text>
</comment>
<evidence type="ECO:0000313" key="3">
    <source>
        <dbReference type="Proteomes" id="UP000717328"/>
    </source>
</evidence>
<dbReference type="AlphaFoldDB" id="A0A9P7K160"/>
<proteinExistence type="predicted"/>
<reference evidence="2" key="2">
    <citation type="submission" date="2021-10" db="EMBL/GenBank/DDBJ databases">
        <title>Phylogenomics reveals ancestral predisposition of the termite-cultivated fungus Termitomyces towards a domesticated lifestyle.</title>
        <authorList>
            <person name="Auxier B."/>
            <person name="Grum-Grzhimaylo A."/>
            <person name="Cardenas M.E."/>
            <person name="Lodge J.D."/>
            <person name="Laessoe T."/>
            <person name="Pedersen O."/>
            <person name="Smith M.E."/>
            <person name="Kuyper T.W."/>
            <person name="Franco-Molano E.A."/>
            <person name="Baroni T.J."/>
            <person name="Aanen D.K."/>
        </authorList>
    </citation>
    <scope>NUCLEOTIDE SEQUENCE</scope>
    <source>
        <strain evidence="2">D49</strain>
    </source>
</reference>
<evidence type="ECO:0000256" key="1">
    <source>
        <dbReference type="SAM" id="MobiDB-lite"/>
    </source>
</evidence>
<feature type="region of interest" description="Disordered" evidence="1">
    <location>
        <begin position="121"/>
        <end position="143"/>
    </location>
</feature>
<sequence>MAHDLQTMLLPVYLDLLDRLLKLLPRSISAPALTALLETFSALFNTLTSLSLNPTATLTHAATTSPATWRAALAASRSAPASFELIKTLVYKPKTAKTAAPVPVVVIARDATETELGCHRQGAQPQGTASRVARSADGVFRAR</sequence>